<dbReference type="Proteomes" id="UP001500266">
    <property type="component" value="Unassembled WGS sequence"/>
</dbReference>
<reference evidence="3" key="1">
    <citation type="journal article" date="2019" name="Int. J. Syst. Evol. Microbiol.">
        <title>The Global Catalogue of Microorganisms (GCM) 10K type strain sequencing project: providing services to taxonomists for standard genome sequencing and annotation.</title>
        <authorList>
            <consortium name="The Broad Institute Genomics Platform"/>
            <consortium name="The Broad Institute Genome Sequencing Center for Infectious Disease"/>
            <person name="Wu L."/>
            <person name="Ma J."/>
        </authorList>
    </citation>
    <scope>NUCLEOTIDE SEQUENCE [LARGE SCALE GENOMIC DNA]</scope>
    <source>
        <strain evidence="3">JCM 17316</strain>
    </source>
</reference>
<dbReference type="EMBL" id="BAABDO010000017">
    <property type="protein sequence ID" value="GAA4135271.1"/>
    <property type="molecule type" value="Genomic_DNA"/>
</dbReference>
<gene>
    <name evidence="2" type="ORF">GCM10022416_17750</name>
</gene>
<accession>A0ABP7YFA3</accession>
<evidence type="ECO:0000313" key="2">
    <source>
        <dbReference type="EMBL" id="GAA4135271.1"/>
    </source>
</evidence>
<keyword evidence="1" id="KW-1133">Transmembrane helix</keyword>
<keyword evidence="1" id="KW-0472">Membrane</keyword>
<sequence>MGLPRSAPLRGALLLVGTLLGLLLSSAVHLWWGTTGSAVLTVLMMIGNAAALGFLYASGRSSRFANVLLIGGMLVLFLLYLVGAAAARDIALTLVGTDAEAVVDRTWTTTSRGMERHHCTLRRTDGTPIKRELDTDCEGRERGDTIRVVLDPRGRFAPVEGRKADLSAKGELQAVAGAGLVFAVLVAFGSMPARQAPAPTKPNRRAPASKA</sequence>
<feature type="transmembrane region" description="Helical" evidence="1">
    <location>
        <begin position="172"/>
        <end position="191"/>
    </location>
</feature>
<feature type="transmembrane region" description="Helical" evidence="1">
    <location>
        <begin position="12"/>
        <end position="32"/>
    </location>
</feature>
<proteinExistence type="predicted"/>
<evidence type="ECO:0000313" key="3">
    <source>
        <dbReference type="Proteomes" id="UP001500266"/>
    </source>
</evidence>
<keyword evidence="1" id="KW-0812">Transmembrane</keyword>
<name>A0ABP7YFA3_9ACTN</name>
<dbReference type="RefSeq" id="WP_345019263.1">
    <property type="nucleotide sequence ID" value="NZ_BAABDO010000017.1"/>
</dbReference>
<evidence type="ECO:0008006" key="4">
    <source>
        <dbReference type="Google" id="ProtNLM"/>
    </source>
</evidence>
<protein>
    <recommendedName>
        <fullName evidence="4">DUF3592 domain-containing protein</fullName>
    </recommendedName>
</protein>
<feature type="transmembrane region" description="Helical" evidence="1">
    <location>
        <begin position="64"/>
        <end position="87"/>
    </location>
</feature>
<feature type="transmembrane region" description="Helical" evidence="1">
    <location>
        <begin position="38"/>
        <end position="57"/>
    </location>
</feature>
<keyword evidence="3" id="KW-1185">Reference proteome</keyword>
<organism evidence="2 3">
    <name type="scientific">Actinomadura keratinilytica</name>
    <dbReference type="NCBI Taxonomy" id="547461"/>
    <lineage>
        <taxon>Bacteria</taxon>
        <taxon>Bacillati</taxon>
        <taxon>Actinomycetota</taxon>
        <taxon>Actinomycetes</taxon>
        <taxon>Streptosporangiales</taxon>
        <taxon>Thermomonosporaceae</taxon>
        <taxon>Actinomadura</taxon>
    </lineage>
</organism>
<evidence type="ECO:0000256" key="1">
    <source>
        <dbReference type="SAM" id="Phobius"/>
    </source>
</evidence>
<comment type="caution">
    <text evidence="2">The sequence shown here is derived from an EMBL/GenBank/DDBJ whole genome shotgun (WGS) entry which is preliminary data.</text>
</comment>